<reference evidence="1 2" key="1">
    <citation type="submission" date="2020-07" db="EMBL/GenBank/DDBJ databases">
        <title>Complete genome sequence for Sandaracinobacter sp. M6.</title>
        <authorList>
            <person name="Tang Y."/>
            <person name="Liu Q."/>
            <person name="Guo Z."/>
            <person name="Lei P."/>
            <person name="Huang B."/>
        </authorList>
    </citation>
    <scope>NUCLEOTIDE SEQUENCE [LARGE SCALE GENOMIC DNA]</scope>
    <source>
        <strain evidence="1 2">M6</strain>
    </source>
</reference>
<accession>A0A7G5IKF8</accession>
<dbReference type="KEGG" id="sand:H3309_05075"/>
<protein>
    <submittedName>
        <fullName evidence="1">Uncharacterized protein</fullName>
    </submittedName>
</protein>
<dbReference type="Proteomes" id="UP000515292">
    <property type="component" value="Chromosome"/>
</dbReference>
<sequence>MTCLHDQATARPQAASATARRRLCAAFSRRQPGTKTSQAASATARRRLCAAFSGAAGKKQ</sequence>
<gene>
    <name evidence="1" type="ORF">H3309_05075</name>
</gene>
<keyword evidence="2" id="KW-1185">Reference proteome</keyword>
<dbReference type="AlphaFoldDB" id="A0A7G5IKF8"/>
<evidence type="ECO:0000313" key="2">
    <source>
        <dbReference type="Proteomes" id="UP000515292"/>
    </source>
</evidence>
<organism evidence="1 2">
    <name type="scientific">Sandaracinobacteroides saxicola</name>
    <dbReference type="NCBI Taxonomy" id="2759707"/>
    <lineage>
        <taxon>Bacteria</taxon>
        <taxon>Pseudomonadati</taxon>
        <taxon>Pseudomonadota</taxon>
        <taxon>Alphaproteobacteria</taxon>
        <taxon>Sphingomonadales</taxon>
        <taxon>Sphingosinicellaceae</taxon>
        <taxon>Sandaracinobacteroides</taxon>
    </lineage>
</organism>
<dbReference type="EMBL" id="CP059851">
    <property type="protein sequence ID" value="QMW23850.1"/>
    <property type="molecule type" value="Genomic_DNA"/>
</dbReference>
<name>A0A7G5IKF8_9SPHN</name>
<proteinExistence type="predicted"/>
<evidence type="ECO:0000313" key="1">
    <source>
        <dbReference type="EMBL" id="QMW23850.1"/>
    </source>
</evidence>
<dbReference type="RefSeq" id="WP_182297673.1">
    <property type="nucleotide sequence ID" value="NZ_CP059851.1"/>
</dbReference>